<dbReference type="Pfam" id="PF20684">
    <property type="entry name" value="Fung_rhodopsin"/>
    <property type="match status" value="1"/>
</dbReference>
<evidence type="ECO:0000256" key="3">
    <source>
        <dbReference type="ARBA" id="ARBA00022989"/>
    </source>
</evidence>
<evidence type="ECO:0000313" key="8">
    <source>
        <dbReference type="EMBL" id="KAK0705585.1"/>
    </source>
</evidence>
<reference evidence="8" key="1">
    <citation type="submission" date="2023-06" db="EMBL/GenBank/DDBJ databases">
        <title>Genome-scale phylogeny and comparative genomics of the fungal order Sordariales.</title>
        <authorList>
            <consortium name="Lawrence Berkeley National Laboratory"/>
            <person name="Hensen N."/>
            <person name="Bonometti L."/>
            <person name="Westerberg I."/>
            <person name="Brannstrom I.O."/>
            <person name="Guillou S."/>
            <person name="Cros-Aarteil S."/>
            <person name="Calhoun S."/>
            <person name="Haridas S."/>
            <person name="Kuo A."/>
            <person name="Mondo S."/>
            <person name="Pangilinan J."/>
            <person name="Riley R."/>
            <person name="Labutti K."/>
            <person name="Andreopoulos B."/>
            <person name="Lipzen A."/>
            <person name="Chen C."/>
            <person name="Yanf M."/>
            <person name="Daum C."/>
            <person name="Ng V."/>
            <person name="Clum A."/>
            <person name="Steindorff A."/>
            <person name="Ohm R."/>
            <person name="Martin F."/>
            <person name="Silar P."/>
            <person name="Natvig D."/>
            <person name="Lalanne C."/>
            <person name="Gautier V."/>
            <person name="Ament-Velasquez S.L."/>
            <person name="Kruys A."/>
            <person name="Hutchinson M.I."/>
            <person name="Powell A.J."/>
            <person name="Barry K."/>
            <person name="Miller A.N."/>
            <person name="Grigoriev I.V."/>
            <person name="Debuchy R."/>
            <person name="Gladieux P."/>
            <person name="Thoren M.H."/>
            <person name="Johannesson H."/>
        </authorList>
    </citation>
    <scope>NUCLEOTIDE SEQUENCE</scope>
    <source>
        <strain evidence="8">SMH4607-1</strain>
    </source>
</reference>
<feature type="domain" description="Rhodopsin" evidence="7">
    <location>
        <begin position="13"/>
        <end position="233"/>
    </location>
</feature>
<dbReference type="AlphaFoldDB" id="A0AA39ZXS4"/>
<organism evidence="8 9">
    <name type="scientific">Lasiosphaeris hirsuta</name>
    <dbReference type="NCBI Taxonomy" id="260670"/>
    <lineage>
        <taxon>Eukaryota</taxon>
        <taxon>Fungi</taxon>
        <taxon>Dikarya</taxon>
        <taxon>Ascomycota</taxon>
        <taxon>Pezizomycotina</taxon>
        <taxon>Sordariomycetes</taxon>
        <taxon>Sordariomycetidae</taxon>
        <taxon>Sordariales</taxon>
        <taxon>Lasiosphaeriaceae</taxon>
        <taxon>Lasiosphaeris</taxon>
    </lineage>
</organism>
<keyword evidence="9" id="KW-1185">Reference proteome</keyword>
<evidence type="ECO:0000256" key="4">
    <source>
        <dbReference type="ARBA" id="ARBA00023136"/>
    </source>
</evidence>
<feature type="transmembrane region" description="Helical" evidence="6">
    <location>
        <begin position="12"/>
        <end position="34"/>
    </location>
</feature>
<name>A0AA39ZXS4_9PEZI</name>
<protein>
    <recommendedName>
        <fullName evidence="7">Rhodopsin domain-containing protein</fullName>
    </recommendedName>
</protein>
<evidence type="ECO:0000256" key="1">
    <source>
        <dbReference type="ARBA" id="ARBA00004141"/>
    </source>
</evidence>
<comment type="subcellular location">
    <subcellularLocation>
        <location evidence="1">Membrane</location>
        <topology evidence="1">Multi-pass membrane protein</topology>
    </subcellularLocation>
</comment>
<feature type="transmembrane region" description="Helical" evidence="6">
    <location>
        <begin position="89"/>
        <end position="111"/>
    </location>
</feature>
<accession>A0AA39ZXS4</accession>
<dbReference type="PANTHER" id="PTHR33048">
    <property type="entry name" value="PTH11-LIKE INTEGRAL MEMBRANE PROTEIN (AFU_ORTHOLOGUE AFUA_5G11245)"/>
    <property type="match status" value="1"/>
</dbReference>
<comment type="caution">
    <text evidence="8">The sequence shown here is derived from an EMBL/GenBank/DDBJ whole genome shotgun (WGS) entry which is preliminary data.</text>
</comment>
<dbReference type="EMBL" id="JAUKUA010000007">
    <property type="protein sequence ID" value="KAK0705585.1"/>
    <property type="molecule type" value="Genomic_DNA"/>
</dbReference>
<keyword evidence="2 6" id="KW-0812">Transmembrane</keyword>
<evidence type="ECO:0000256" key="2">
    <source>
        <dbReference type="ARBA" id="ARBA00022692"/>
    </source>
</evidence>
<dbReference type="PANTHER" id="PTHR33048:SF47">
    <property type="entry name" value="INTEGRAL MEMBRANE PROTEIN-RELATED"/>
    <property type="match status" value="1"/>
</dbReference>
<keyword evidence="4 6" id="KW-0472">Membrane</keyword>
<keyword evidence="3 6" id="KW-1133">Transmembrane helix</keyword>
<evidence type="ECO:0000259" key="7">
    <source>
        <dbReference type="Pfam" id="PF20684"/>
    </source>
</evidence>
<dbReference type="Proteomes" id="UP001172102">
    <property type="component" value="Unassembled WGS sequence"/>
</dbReference>
<feature type="transmembrane region" description="Helical" evidence="6">
    <location>
        <begin position="208"/>
        <end position="231"/>
    </location>
</feature>
<feature type="transmembrane region" description="Helical" evidence="6">
    <location>
        <begin position="54"/>
        <end position="77"/>
    </location>
</feature>
<gene>
    <name evidence="8" type="ORF">B0H67DRAFT_594471</name>
</gene>
<comment type="similarity">
    <text evidence="5">Belongs to the SAT4 family.</text>
</comment>
<evidence type="ECO:0000256" key="5">
    <source>
        <dbReference type="ARBA" id="ARBA00038359"/>
    </source>
</evidence>
<proteinExistence type="inferred from homology"/>
<evidence type="ECO:0000313" key="9">
    <source>
        <dbReference type="Proteomes" id="UP001172102"/>
    </source>
</evidence>
<sequence>MHTCYQQLTTSVLLVIAMVPVTMHAALQISTTKFGLGLHISDVDLSRLPTMGYLLWWSAPVFNLSHMLIKFSYLAFYLCLMPNRASRTIVYAGIVFVGAVGVTFTTLSIFMCTPIQRGWDKSVPGICVNEQGYLFSNSAFNMAADAIVFVMPIPTLWSLQLPLRQRLILMATFTCGAVILVASIVRIYNIYKFAVPPSQDSTWDIAPLIIWSEIEVQLAIILSCSAAFKALAQRLFPGFMGGSAPRSSRKATRTAGGAHEGYVLQSRDGTAFRTVIEAGGAPNPGQQHDGGSVGSREYIVDGAAAAAGWPPRMETTVSVHSSKRDSADEEGPVKKAPGYLYIAT</sequence>
<dbReference type="InterPro" id="IPR052337">
    <property type="entry name" value="SAT4-like"/>
</dbReference>
<evidence type="ECO:0000256" key="6">
    <source>
        <dbReference type="SAM" id="Phobius"/>
    </source>
</evidence>
<dbReference type="InterPro" id="IPR049326">
    <property type="entry name" value="Rhodopsin_dom_fungi"/>
</dbReference>
<feature type="transmembrane region" description="Helical" evidence="6">
    <location>
        <begin position="167"/>
        <end position="188"/>
    </location>
</feature>
<feature type="transmembrane region" description="Helical" evidence="6">
    <location>
        <begin position="139"/>
        <end position="160"/>
    </location>
</feature>
<dbReference type="GO" id="GO:0016020">
    <property type="term" value="C:membrane"/>
    <property type="evidence" value="ECO:0007669"/>
    <property type="project" value="UniProtKB-SubCell"/>
</dbReference>